<dbReference type="EMBL" id="QPJD01000001">
    <property type="protein sequence ID" value="RCW52074.1"/>
    <property type="molecule type" value="Genomic_DNA"/>
</dbReference>
<organism evidence="1 2">
    <name type="scientific">Paenibacillus prosopidis</name>
    <dbReference type="NCBI Taxonomy" id="630520"/>
    <lineage>
        <taxon>Bacteria</taxon>
        <taxon>Bacillati</taxon>
        <taxon>Bacillota</taxon>
        <taxon>Bacilli</taxon>
        <taxon>Bacillales</taxon>
        <taxon>Paenibacillaceae</taxon>
        <taxon>Paenibacillus</taxon>
    </lineage>
</organism>
<keyword evidence="2" id="KW-1185">Reference proteome</keyword>
<gene>
    <name evidence="1" type="ORF">DFP97_101420</name>
</gene>
<comment type="caution">
    <text evidence="1">The sequence shown here is derived from an EMBL/GenBank/DDBJ whole genome shotgun (WGS) entry which is preliminary data.</text>
</comment>
<accession>A0A368WEC7</accession>
<reference evidence="1 2" key="1">
    <citation type="submission" date="2018-07" db="EMBL/GenBank/DDBJ databases">
        <title>Genomic Encyclopedia of Type Strains, Phase III (KMG-III): the genomes of soil and plant-associated and newly described type strains.</title>
        <authorList>
            <person name="Whitman W."/>
        </authorList>
    </citation>
    <scope>NUCLEOTIDE SEQUENCE [LARGE SCALE GENOMIC DNA]</scope>
    <source>
        <strain evidence="1 2">CECT 7506</strain>
    </source>
</reference>
<name>A0A368WEC7_9BACL</name>
<dbReference type="Pfam" id="PF20310">
    <property type="entry name" value="HTH_Tnp_2"/>
    <property type="match status" value="1"/>
</dbReference>
<dbReference type="InterPro" id="IPR046929">
    <property type="entry name" value="HTH_Tnp"/>
</dbReference>
<protein>
    <submittedName>
        <fullName evidence="1">Uncharacterized protein</fullName>
    </submittedName>
</protein>
<dbReference type="Proteomes" id="UP000252415">
    <property type="component" value="Unassembled WGS sequence"/>
</dbReference>
<evidence type="ECO:0000313" key="1">
    <source>
        <dbReference type="EMBL" id="RCW52074.1"/>
    </source>
</evidence>
<dbReference type="AlphaFoldDB" id="A0A368WEC7"/>
<proteinExistence type="predicted"/>
<evidence type="ECO:0000313" key="2">
    <source>
        <dbReference type="Proteomes" id="UP000252415"/>
    </source>
</evidence>
<sequence>MSKKRFTEEEREKMSKNRYVLRVSDKAITYADKFKRYS</sequence>
<dbReference type="RefSeq" id="WP_342773242.1">
    <property type="nucleotide sequence ID" value="NZ_QPJD01000001.1"/>
</dbReference>